<dbReference type="Pfam" id="PF00496">
    <property type="entry name" value="SBP_bac_5"/>
    <property type="match status" value="1"/>
</dbReference>
<feature type="domain" description="Solute-binding protein family 5" evidence="2">
    <location>
        <begin position="68"/>
        <end position="94"/>
    </location>
</feature>
<feature type="region of interest" description="Disordered" evidence="1">
    <location>
        <begin position="1"/>
        <end position="21"/>
    </location>
</feature>
<feature type="non-terminal residue" evidence="3">
    <location>
        <position position="94"/>
    </location>
</feature>
<reference evidence="3" key="1">
    <citation type="submission" date="2019-09" db="EMBL/GenBank/DDBJ databases">
        <title>Characterisation of the sponge microbiome using genome-centric metagenomics.</title>
        <authorList>
            <person name="Engelberts J.P."/>
            <person name="Robbins S.J."/>
            <person name="De Goeij J.M."/>
            <person name="Aranda M."/>
            <person name="Bell S.C."/>
            <person name="Webster N.S."/>
        </authorList>
    </citation>
    <scope>NUCLEOTIDE SEQUENCE</scope>
    <source>
        <strain evidence="3">SB0675_bin_29</strain>
    </source>
</reference>
<accession>A0A6B1G3Z8</accession>
<dbReference type="SUPFAM" id="SSF53850">
    <property type="entry name" value="Periplasmic binding protein-like II"/>
    <property type="match status" value="1"/>
</dbReference>
<gene>
    <name evidence="3" type="ORF">F4148_15845</name>
</gene>
<organism evidence="3">
    <name type="scientific">Caldilineaceae bacterium SB0675_bin_29</name>
    <dbReference type="NCBI Taxonomy" id="2605266"/>
    <lineage>
        <taxon>Bacteria</taxon>
        <taxon>Bacillati</taxon>
        <taxon>Chloroflexota</taxon>
        <taxon>Caldilineae</taxon>
        <taxon>Caldilineales</taxon>
        <taxon>Caldilineaceae</taxon>
    </lineage>
</organism>
<dbReference type="AlphaFoldDB" id="A0A6B1G3Z8"/>
<dbReference type="InterPro" id="IPR000914">
    <property type="entry name" value="SBP_5_dom"/>
</dbReference>
<protein>
    <recommendedName>
        <fullName evidence="2">Solute-binding protein family 5 domain-containing protein</fullName>
    </recommendedName>
</protein>
<proteinExistence type="predicted"/>
<comment type="caution">
    <text evidence="3">The sequence shown here is derived from an EMBL/GenBank/DDBJ whole genome shotgun (WGS) entry which is preliminary data.</text>
</comment>
<evidence type="ECO:0000259" key="2">
    <source>
        <dbReference type="Pfam" id="PF00496"/>
    </source>
</evidence>
<evidence type="ECO:0000256" key="1">
    <source>
        <dbReference type="SAM" id="MobiDB-lite"/>
    </source>
</evidence>
<sequence length="94" mass="10578">MAGEEMMEVVSTGGVTLPDDAAPLDQQVFRSAGIEGKHFDTMRNEYEGFAYEATIEQLAKMGPEGDWHPAAADSWELSEDGRTWTFHLRQDARW</sequence>
<evidence type="ECO:0000313" key="3">
    <source>
        <dbReference type="EMBL" id="MYH63160.1"/>
    </source>
</evidence>
<dbReference type="Gene3D" id="3.40.190.10">
    <property type="entry name" value="Periplasmic binding protein-like II"/>
    <property type="match status" value="1"/>
</dbReference>
<dbReference type="EMBL" id="VYDA01000557">
    <property type="protein sequence ID" value="MYH63160.1"/>
    <property type="molecule type" value="Genomic_DNA"/>
</dbReference>
<name>A0A6B1G3Z8_9CHLR</name>